<evidence type="ECO:0000256" key="3">
    <source>
        <dbReference type="ARBA" id="ARBA00022729"/>
    </source>
</evidence>
<dbReference type="SUPFAM" id="SSF54001">
    <property type="entry name" value="Cysteine proteinases"/>
    <property type="match status" value="1"/>
</dbReference>
<dbReference type="InterPro" id="IPR051794">
    <property type="entry name" value="PG_Endopeptidase_C40"/>
</dbReference>
<feature type="coiled-coil region" evidence="6">
    <location>
        <begin position="11"/>
        <end position="55"/>
    </location>
</feature>
<keyword evidence="2" id="KW-0645">Protease</keyword>
<accession>A0A7C9NUY8</accession>
<evidence type="ECO:0000256" key="6">
    <source>
        <dbReference type="SAM" id="Coils"/>
    </source>
</evidence>
<dbReference type="Pfam" id="PF00877">
    <property type="entry name" value="NLPC_P60"/>
    <property type="match status" value="1"/>
</dbReference>
<feature type="coiled-coil region" evidence="6">
    <location>
        <begin position="102"/>
        <end position="171"/>
    </location>
</feature>
<gene>
    <name evidence="8" type="ORF">D1639_02420</name>
</gene>
<proteinExistence type="inferred from homology"/>
<evidence type="ECO:0000259" key="7">
    <source>
        <dbReference type="PROSITE" id="PS51935"/>
    </source>
</evidence>
<dbReference type="InterPro" id="IPR038765">
    <property type="entry name" value="Papain-like_cys_pep_sf"/>
</dbReference>
<protein>
    <submittedName>
        <fullName evidence="8">Hydrolase Nlp/P60</fullName>
    </submittedName>
</protein>
<comment type="similarity">
    <text evidence="1">Belongs to the peptidase C40 family.</text>
</comment>
<keyword evidence="5" id="KW-0788">Thiol protease</keyword>
<dbReference type="GO" id="GO:0006508">
    <property type="term" value="P:proteolysis"/>
    <property type="evidence" value="ECO:0007669"/>
    <property type="project" value="UniProtKB-KW"/>
</dbReference>
<name>A0A7C9NUY8_9BACT</name>
<dbReference type="Pfam" id="PF24568">
    <property type="entry name" value="CC_PcsB"/>
    <property type="match status" value="1"/>
</dbReference>
<dbReference type="Gene3D" id="3.90.1720.10">
    <property type="entry name" value="endopeptidase domain like (from Nostoc punctiforme)"/>
    <property type="match status" value="1"/>
</dbReference>
<evidence type="ECO:0000256" key="2">
    <source>
        <dbReference type="ARBA" id="ARBA00022670"/>
    </source>
</evidence>
<evidence type="ECO:0000313" key="8">
    <source>
        <dbReference type="EMBL" id="NBI33906.1"/>
    </source>
</evidence>
<organism evidence="8">
    <name type="scientific">Muribaculaceae bacterium Z82</name>
    <dbReference type="NCBI Taxonomy" id="2304548"/>
    <lineage>
        <taxon>Bacteria</taxon>
        <taxon>Pseudomonadati</taxon>
        <taxon>Bacteroidota</taxon>
        <taxon>Bacteroidia</taxon>
        <taxon>Bacteroidales</taxon>
        <taxon>Muribaculaceae</taxon>
    </lineage>
</organism>
<dbReference type="PANTHER" id="PTHR47359:SF3">
    <property type="entry name" value="NLP_P60 DOMAIN-CONTAINING PROTEIN-RELATED"/>
    <property type="match status" value="1"/>
</dbReference>
<evidence type="ECO:0000256" key="1">
    <source>
        <dbReference type="ARBA" id="ARBA00007074"/>
    </source>
</evidence>
<comment type="caution">
    <text evidence="8">The sequence shown here is derived from an EMBL/GenBank/DDBJ whole genome shotgun (WGS) entry which is preliminary data.</text>
</comment>
<dbReference type="GO" id="GO:0008234">
    <property type="term" value="F:cysteine-type peptidase activity"/>
    <property type="evidence" value="ECO:0007669"/>
    <property type="project" value="UniProtKB-KW"/>
</dbReference>
<keyword evidence="6" id="KW-0175">Coiled coil</keyword>
<evidence type="ECO:0000256" key="4">
    <source>
        <dbReference type="ARBA" id="ARBA00022801"/>
    </source>
</evidence>
<dbReference type="PANTHER" id="PTHR47359">
    <property type="entry name" value="PEPTIDOGLYCAN DL-ENDOPEPTIDASE CWLO"/>
    <property type="match status" value="1"/>
</dbReference>
<dbReference type="PROSITE" id="PS51935">
    <property type="entry name" value="NLPC_P60"/>
    <property type="match status" value="1"/>
</dbReference>
<feature type="domain" description="NlpC/P60" evidence="7">
    <location>
        <begin position="198"/>
        <end position="320"/>
    </location>
</feature>
<reference evidence="8" key="1">
    <citation type="submission" date="2018-08" db="EMBL/GenBank/DDBJ databases">
        <title>Murine metabolic-syndrome-specific gut microbial biobank.</title>
        <authorList>
            <person name="Liu C."/>
        </authorList>
    </citation>
    <scope>NUCLEOTIDE SEQUENCE [LARGE SCALE GENOMIC DNA]</scope>
    <source>
        <strain evidence="8">Z82</strain>
    </source>
</reference>
<keyword evidence="3" id="KW-0732">Signal</keyword>
<dbReference type="AlphaFoldDB" id="A0A7C9NUY8"/>
<dbReference type="EMBL" id="QWKH01000009">
    <property type="protein sequence ID" value="NBI33906.1"/>
    <property type="molecule type" value="Genomic_DNA"/>
</dbReference>
<evidence type="ECO:0000256" key="5">
    <source>
        <dbReference type="ARBA" id="ARBA00022807"/>
    </source>
</evidence>
<keyword evidence="4 8" id="KW-0378">Hydrolase</keyword>
<dbReference type="InterPro" id="IPR000064">
    <property type="entry name" value="NLP_P60_dom"/>
</dbReference>
<sequence length="320" mass="35721">MEAEDALAKSEEAYHKALDDHEQALADHEQALAAVEEAKEALAEANARIEAGQKILAERARKMYRDGQATSFDLILGATTFEEFARNWSLLAMLNDSDADLVRTTKLERAKAEELKAELEEQEARADESIDEAERVTEEAEKLKDEAEQTLLDLQELLEQVDAEVDALLEKAHMERATVAFEGSKRIYTYTSEITRDVPSHEEVCEYALSKKGCPYVWGAEGPDSFDCSGLVRWAYLQIGMSLPHQTEALYHRADARLPVSEARPGDVLWRGDGDGFNGHVGIALNEGGTHYVHAPNFNTVVRDTDDLSYSGFTHCLRFV</sequence>
<dbReference type="InterPro" id="IPR057309">
    <property type="entry name" value="PcsB_CC"/>
</dbReference>
<dbReference type="Gene3D" id="6.10.250.3150">
    <property type="match status" value="1"/>
</dbReference>